<keyword evidence="12" id="KW-1185">Reference proteome</keyword>
<dbReference type="Gene3D" id="3.30.160.60">
    <property type="entry name" value="Classic Zinc Finger"/>
    <property type="match status" value="1"/>
</dbReference>
<keyword evidence="5" id="KW-0805">Transcription regulation</keyword>
<name>A0AAD8NUP0_TARER</name>
<dbReference type="GO" id="GO:0005634">
    <property type="term" value="C:nucleus"/>
    <property type="evidence" value="ECO:0007669"/>
    <property type="project" value="UniProtKB-SubCell"/>
</dbReference>
<dbReference type="GO" id="GO:0008270">
    <property type="term" value="F:zinc ion binding"/>
    <property type="evidence" value="ECO:0007669"/>
    <property type="project" value="UniProtKB-KW"/>
</dbReference>
<sequence>MEIKNPKGAAADLVSTNINTNGEESRCYTCTFCKRGFSNAQALGGHMNVHRRDRAARLQADDQHEEQSSSDHHHPHDEAEGSKRPWFLTQANNHKYSRNKKDDDDDVKSKKQSLLQLSLCIHPSSTSHHYDHSSNKLSSSPAEVDLELRLGMDTETASTNCVPYKRHDENLNTGSPR</sequence>
<evidence type="ECO:0000256" key="7">
    <source>
        <dbReference type="ARBA" id="ARBA00023242"/>
    </source>
</evidence>
<evidence type="ECO:0000256" key="6">
    <source>
        <dbReference type="ARBA" id="ARBA00023163"/>
    </source>
</evidence>
<keyword evidence="6" id="KW-0804">Transcription</keyword>
<dbReference type="Proteomes" id="UP001229421">
    <property type="component" value="Unassembled WGS sequence"/>
</dbReference>
<dbReference type="PROSITE" id="PS50157">
    <property type="entry name" value="ZINC_FINGER_C2H2_2"/>
    <property type="match status" value="1"/>
</dbReference>
<evidence type="ECO:0000313" key="12">
    <source>
        <dbReference type="Proteomes" id="UP001229421"/>
    </source>
</evidence>
<dbReference type="InterPro" id="IPR052426">
    <property type="entry name" value="Plant_dev_regulator"/>
</dbReference>
<comment type="subcellular location">
    <subcellularLocation>
        <location evidence="1">Nucleus</location>
    </subcellularLocation>
</comment>
<evidence type="ECO:0000256" key="4">
    <source>
        <dbReference type="ARBA" id="ARBA00022833"/>
    </source>
</evidence>
<proteinExistence type="predicted"/>
<dbReference type="EMBL" id="JAUHHV010000004">
    <property type="protein sequence ID" value="KAK1428970.1"/>
    <property type="molecule type" value="Genomic_DNA"/>
</dbReference>
<dbReference type="SMART" id="SM00355">
    <property type="entry name" value="ZnF_C2H2"/>
    <property type="match status" value="1"/>
</dbReference>
<dbReference type="SUPFAM" id="SSF57667">
    <property type="entry name" value="beta-beta-alpha zinc fingers"/>
    <property type="match status" value="1"/>
</dbReference>
<dbReference type="InterPro" id="IPR036236">
    <property type="entry name" value="Znf_C2H2_sf"/>
</dbReference>
<dbReference type="PANTHER" id="PTHR45801:SF107">
    <property type="entry name" value="TRANSCRIPTIONAL REGULATOR SUPERMAN-LIKE"/>
    <property type="match status" value="1"/>
</dbReference>
<evidence type="ECO:0000256" key="9">
    <source>
        <dbReference type="SAM" id="MobiDB-lite"/>
    </source>
</evidence>
<protein>
    <recommendedName>
        <fullName evidence="10">C2H2-type domain-containing protein</fullName>
    </recommendedName>
</protein>
<dbReference type="PROSITE" id="PS00028">
    <property type="entry name" value="ZINC_FINGER_C2H2_1"/>
    <property type="match status" value="1"/>
</dbReference>
<evidence type="ECO:0000256" key="5">
    <source>
        <dbReference type="ARBA" id="ARBA00023015"/>
    </source>
</evidence>
<keyword evidence="4" id="KW-0862">Zinc</keyword>
<keyword evidence="2" id="KW-0479">Metal-binding</keyword>
<accession>A0AAD8NUP0</accession>
<feature type="compositionally biased region" description="Basic and acidic residues" evidence="9">
    <location>
        <begin position="57"/>
        <end position="83"/>
    </location>
</feature>
<comment type="caution">
    <text evidence="11">The sequence shown here is derived from an EMBL/GenBank/DDBJ whole genome shotgun (WGS) entry which is preliminary data.</text>
</comment>
<organism evidence="11 12">
    <name type="scientific">Tagetes erecta</name>
    <name type="common">African marigold</name>
    <dbReference type="NCBI Taxonomy" id="13708"/>
    <lineage>
        <taxon>Eukaryota</taxon>
        <taxon>Viridiplantae</taxon>
        <taxon>Streptophyta</taxon>
        <taxon>Embryophyta</taxon>
        <taxon>Tracheophyta</taxon>
        <taxon>Spermatophyta</taxon>
        <taxon>Magnoliopsida</taxon>
        <taxon>eudicotyledons</taxon>
        <taxon>Gunneridae</taxon>
        <taxon>Pentapetalae</taxon>
        <taxon>asterids</taxon>
        <taxon>campanulids</taxon>
        <taxon>Asterales</taxon>
        <taxon>Asteraceae</taxon>
        <taxon>Asteroideae</taxon>
        <taxon>Heliantheae alliance</taxon>
        <taxon>Tageteae</taxon>
        <taxon>Tagetes</taxon>
    </lineage>
</organism>
<evidence type="ECO:0000256" key="3">
    <source>
        <dbReference type="ARBA" id="ARBA00022771"/>
    </source>
</evidence>
<evidence type="ECO:0000259" key="10">
    <source>
        <dbReference type="PROSITE" id="PS50157"/>
    </source>
</evidence>
<evidence type="ECO:0000256" key="1">
    <source>
        <dbReference type="ARBA" id="ARBA00004123"/>
    </source>
</evidence>
<feature type="domain" description="C2H2-type" evidence="10">
    <location>
        <begin position="28"/>
        <end position="55"/>
    </location>
</feature>
<keyword evidence="7" id="KW-0539">Nucleus</keyword>
<evidence type="ECO:0000256" key="8">
    <source>
        <dbReference type="PROSITE-ProRule" id="PRU00042"/>
    </source>
</evidence>
<dbReference type="InterPro" id="IPR013087">
    <property type="entry name" value="Znf_C2H2_type"/>
</dbReference>
<feature type="region of interest" description="Disordered" evidence="9">
    <location>
        <begin position="57"/>
        <end position="109"/>
    </location>
</feature>
<dbReference type="AlphaFoldDB" id="A0AAD8NUP0"/>
<gene>
    <name evidence="11" type="ORF">QVD17_17811</name>
</gene>
<evidence type="ECO:0000313" key="11">
    <source>
        <dbReference type="EMBL" id="KAK1428970.1"/>
    </source>
</evidence>
<dbReference type="PANTHER" id="PTHR45801">
    <property type="entry name" value="OS07G0101800 PROTEIN"/>
    <property type="match status" value="1"/>
</dbReference>
<evidence type="ECO:0000256" key="2">
    <source>
        <dbReference type="ARBA" id="ARBA00022723"/>
    </source>
</evidence>
<keyword evidence="3 8" id="KW-0863">Zinc-finger</keyword>
<reference evidence="11" key="1">
    <citation type="journal article" date="2023" name="bioRxiv">
        <title>Improved chromosome-level genome assembly for marigold (Tagetes erecta).</title>
        <authorList>
            <person name="Jiang F."/>
            <person name="Yuan L."/>
            <person name="Wang S."/>
            <person name="Wang H."/>
            <person name="Xu D."/>
            <person name="Wang A."/>
            <person name="Fan W."/>
        </authorList>
    </citation>
    <scope>NUCLEOTIDE SEQUENCE</scope>
    <source>
        <strain evidence="11">WSJ</strain>
        <tissue evidence="11">Leaf</tissue>
    </source>
</reference>